<reference evidence="8" key="1">
    <citation type="journal article" date="2020" name="Stud. Mycol.">
        <title>101 Dothideomycetes genomes: a test case for predicting lifestyles and emergence of pathogens.</title>
        <authorList>
            <person name="Haridas S."/>
            <person name="Albert R."/>
            <person name="Binder M."/>
            <person name="Bloem J."/>
            <person name="Labutti K."/>
            <person name="Salamov A."/>
            <person name="Andreopoulos B."/>
            <person name="Baker S."/>
            <person name="Barry K."/>
            <person name="Bills G."/>
            <person name="Bluhm B."/>
            <person name="Cannon C."/>
            <person name="Castanera R."/>
            <person name="Culley D."/>
            <person name="Daum C."/>
            <person name="Ezra D."/>
            <person name="Gonzalez J."/>
            <person name="Henrissat B."/>
            <person name="Kuo A."/>
            <person name="Liang C."/>
            <person name="Lipzen A."/>
            <person name="Lutzoni F."/>
            <person name="Magnuson J."/>
            <person name="Mondo S."/>
            <person name="Nolan M."/>
            <person name="Ohm R."/>
            <person name="Pangilinan J."/>
            <person name="Park H.-J."/>
            <person name="Ramirez L."/>
            <person name="Alfaro M."/>
            <person name="Sun H."/>
            <person name="Tritt A."/>
            <person name="Yoshinaga Y."/>
            <person name="Zwiers L.-H."/>
            <person name="Turgeon B."/>
            <person name="Goodwin S."/>
            <person name="Spatafora J."/>
            <person name="Crous P."/>
            <person name="Grigoriev I."/>
        </authorList>
    </citation>
    <scope>NUCLEOTIDE SEQUENCE</scope>
    <source>
        <strain evidence="8">CBS 123094</strain>
    </source>
</reference>
<evidence type="ECO:0000313" key="9">
    <source>
        <dbReference type="Proteomes" id="UP000799779"/>
    </source>
</evidence>
<evidence type="ECO:0000256" key="5">
    <source>
        <dbReference type="ARBA" id="ARBA00038359"/>
    </source>
</evidence>
<name>A0A6A5WAH1_9PLEO</name>
<dbReference type="Proteomes" id="UP000799779">
    <property type="component" value="Unassembled WGS sequence"/>
</dbReference>
<dbReference type="OrthoDB" id="10017208at2759"/>
<dbReference type="Pfam" id="PF20684">
    <property type="entry name" value="Fung_rhodopsin"/>
    <property type="match status" value="1"/>
</dbReference>
<keyword evidence="3 6" id="KW-1133">Transmembrane helix</keyword>
<dbReference type="InterPro" id="IPR049326">
    <property type="entry name" value="Rhodopsin_dom_fungi"/>
</dbReference>
<feature type="transmembrane region" description="Helical" evidence="6">
    <location>
        <begin position="47"/>
        <end position="68"/>
    </location>
</feature>
<feature type="transmembrane region" description="Helical" evidence="6">
    <location>
        <begin position="126"/>
        <end position="155"/>
    </location>
</feature>
<sequence>MWIIPENNAEGRVFMSIALTFLVMAWISFCIRVYAKRITHNNLDASDYTCFCGLLLSVGVTVILWAVYSHGWGLDVQFFTIEYQIFAGKLFVAILIIWNTAVSAIRISILLFYIRIFAVTKFRWAFIAVTILNVAELIAVLVASLTICQPISYAFNPTTPGGHCGNTKGLQKFTTYWSLVTDVTIVSLPMPILWSLNMRTRKKIGLVIIMGMGIIICAMTLTRVVLSVVYQKNNITRQNAPVVFITAMEPLTGVINACLPHFPPVWRQMCNSQWSVNLCRIMKIERSTGMIGNSSGTWVPSNASMGRRERSFRQLQDRPIHLTTVWGKRKHEQDEESLSGIHVRKDIIIDNSSALKLI</sequence>
<evidence type="ECO:0000256" key="2">
    <source>
        <dbReference type="ARBA" id="ARBA00022692"/>
    </source>
</evidence>
<evidence type="ECO:0000256" key="3">
    <source>
        <dbReference type="ARBA" id="ARBA00022989"/>
    </source>
</evidence>
<dbReference type="AlphaFoldDB" id="A0A6A5WAH1"/>
<evidence type="ECO:0000256" key="6">
    <source>
        <dbReference type="SAM" id="Phobius"/>
    </source>
</evidence>
<evidence type="ECO:0000256" key="1">
    <source>
        <dbReference type="ARBA" id="ARBA00004141"/>
    </source>
</evidence>
<feature type="transmembrane region" description="Helical" evidence="6">
    <location>
        <begin position="12"/>
        <end position="35"/>
    </location>
</feature>
<feature type="domain" description="Rhodopsin" evidence="7">
    <location>
        <begin position="31"/>
        <end position="267"/>
    </location>
</feature>
<evidence type="ECO:0000256" key="4">
    <source>
        <dbReference type="ARBA" id="ARBA00023136"/>
    </source>
</evidence>
<dbReference type="GO" id="GO:0016020">
    <property type="term" value="C:membrane"/>
    <property type="evidence" value="ECO:0007669"/>
    <property type="project" value="UniProtKB-SubCell"/>
</dbReference>
<feature type="transmembrane region" description="Helical" evidence="6">
    <location>
        <begin position="206"/>
        <end position="230"/>
    </location>
</feature>
<accession>A0A6A5WAH1</accession>
<proteinExistence type="inferred from homology"/>
<keyword evidence="9" id="KW-1185">Reference proteome</keyword>
<dbReference type="PANTHER" id="PTHR33048">
    <property type="entry name" value="PTH11-LIKE INTEGRAL MEMBRANE PROTEIN (AFU_ORTHOLOGUE AFUA_5G11245)"/>
    <property type="match status" value="1"/>
</dbReference>
<evidence type="ECO:0000259" key="7">
    <source>
        <dbReference type="Pfam" id="PF20684"/>
    </source>
</evidence>
<dbReference type="PANTHER" id="PTHR33048:SF57">
    <property type="entry name" value="INTEGRAL MEMBRANE PROTEIN-RELATED"/>
    <property type="match status" value="1"/>
</dbReference>
<evidence type="ECO:0000313" key="8">
    <source>
        <dbReference type="EMBL" id="KAF1998138.1"/>
    </source>
</evidence>
<organism evidence="8 9">
    <name type="scientific">Amniculicola lignicola CBS 123094</name>
    <dbReference type="NCBI Taxonomy" id="1392246"/>
    <lineage>
        <taxon>Eukaryota</taxon>
        <taxon>Fungi</taxon>
        <taxon>Dikarya</taxon>
        <taxon>Ascomycota</taxon>
        <taxon>Pezizomycotina</taxon>
        <taxon>Dothideomycetes</taxon>
        <taxon>Pleosporomycetidae</taxon>
        <taxon>Pleosporales</taxon>
        <taxon>Amniculicolaceae</taxon>
        <taxon>Amniculicola</taxon>
    </lineage>
</organism>
<comment type="similarity">
    <text evidence="5">Belongs to the SAT4 family.</text>
</comment>
<comment type="subcellular location">
    <subcellularLocation>
        <location evidence="1">Membrane</location>
        <topology evidence="1">Multi-pass membrane protein</topology>
    </subcellularLocation>
</comment>
<dbReference type="InterPro" id="IPR052337">
    <property type="entry name" value="SAT4-like"/>
</dbReference>
<keyword evidence="4 6" id="KW-0472">Membrane</keyword>
<keyword evidence="2 6" id="KW-0812">Transmembrane</keyword>
<feature type="transmembrane region" description="Helical" evidence="6">
    <location>
        <begin position="175"/>
        <end position="194"/>
    </location>
</feature>
<gene>
    <name evidence="8" type="ORF">P154DRAFT_604424</name>
</gene>
<feature type="transmembrane region" description="Helical" evidence="6">
    <location>
        <begin position="88"/>
        <end position="114"/>
    </location>
</feature>
<dbReference type="EMBL" id="ML977606">
    <property type="protein sequence ID" value="KAF1998138.1"/>
    <property type="molecule type" value="Genomic_DNA"/>
</dbReference>
<protein>
    <recommendedName>
        <fullName evidence="7">Rhodopsin domain-containing protein</fullName>
    </recommendedName>
</protein>